<feature type="transmembrane region" description="Helical" evidence="1">
    <location>
        <begin position="72"/>
        <end position="91"/>
    </location>
</feature>
<dbReference type="EMBL" id="UINC01074819">
    <property type="protein sequence ID" value="SVC12393.1"/>
    <property type="molecule type" value="Genomic_DNA"/>
</dbReference>
<evidence type="ECO:0000256" key="1">
    <source>
        <dbReference type="SAM" id="Phobius"/>
    </source>
</evidence>
<feature type="transmembrane region" description="Helical" evidence="1">
    <location>
        <begin position="132"/>
        <end position="158"/>
    </location>
</feature>
<gene>
    <name evidence="2" type="ORF">METZ01_LOCUS265247</name>
</gene>
<sequence>MDSVIFQANVLGMLAYILPAAAIFFWMIKEVEDRLVERKLYLACGVGVVFGTIADILMILGGIDLHSEDTGYAAMILVSPFIVLAFMFIGVNLNTFKSEPAAPFYSAGFGLFFGGSLEFWKLLMTEERFPEIGILDMLFIAGFGIGTMLFLGGGGMWIAYGIMNENGVRIAGRLALLYLFLAFLNASALENIHYDVHDTVLVNVAALAGFLVVGATLFHQGLLRLPSISEITSDDGESKIS</sequence>
<organism evidence="2">
    <name type="scientific">marine metagenome</name>
    <dbReference type="NCBI Taxonomy" id="408172"/>
    <lineage>
        <taxon>unclassified sequences</taxon>
        <taxon>metagenomes</taxon>
        <taxon>ecological metagenomes</taxon>
    </lineage>
</organism>
<keyword evidence="1" id="KW-0812">Transmembrane</keyword>
<evidence type="ECO:0000313" key="2">
    <source>
        <dbReference type="EMBL" id="SVC12393.1"/>
    </source>
</evidence>
<accession>A0A382JMJ8</accession>
<name>A0A382JMJ8_9ZZZZ</name>
<feature type="transmembrane region" description="Helical" evidence="1">
    <location>
        <begin position="40"/>
        <end position="60"/>
    </location>
</feature>
<feature type="transmembrane region" description="Helical" evidence="1">
    <location>
        <begin position="6"/>
        <end position="28"/>
    </location>
</feature>
<feature type="transmembrane region" description="Helical" evidence="1">
    <location>
        <begin position="200"/>
        <end position="218"/>
    </location>
</feature>
<keyword evidence="1" id="KW-1133">Transmembrane helix</keyword>
<keyword evidence="1" id="KW-0472">Membrane</keyword>
<protein>
    <submittedName>
        <fullName evidence="2">Uncharacterized protein</fullName>
    </submittedName>
</protein>
<proteinExistence type="predicted"/>
<reference evidence="2" key="1">
    <citation type="submission" date="2018-05" db="EMBL/GenBank/DDBJ databases">
        <authorList>
            <person name="Lanie J.A."/>
            <person name="Ng W.-L."/>
            <person name="Kazmierczak K.M."/>
            <person name="Andrzejewski T.M."/>
            <person name="Davidsen T.M."/>
            <person name="Wayne K.J."/>
            <person name="Tettelin H."/>
            <person name="Glass J.I."/>
            <person name="Rusch D."/>
            <person name="Podicherti R."/>
            <person name="Tsui H.-C.T."/>
            <person name="Winkler M.E."/>
        </authorList>
    </citation>
    <scope>NUCLEOTIDE SEQUENCE</scope>
</reference>
<feature type="transmembrane region" description="Helical" evidence="1">
    <location>
        <begin position="103"/>
        <end position="120"/>
    </location>
</feature>
<feature type="transmembrane region" description="Helical" evidence="1">
    <location>
        <begin position="170"/>
        <end position="188"/>
    </location>
</feature>
<dbReference type="AlphaFoldDB" id="A0A382JMJ8"/>